<reference evidence="3 4" key="1">
    <citation type="submission" date="2019-08" db="EMBL/GenBank/DDBJ databases">
        <title>Whole-genome Sequencing of e-waste polymer degrading bacterium Pseudomonas sp. strain PE08.</title>
        <authorList>
            <person name="Kirdat K."/>
            <person name="Debbarma P."/>
            <person name="Narawade N."/>
            <person name="Suyal D."/>
            <person name="Thorat V."/>
            <person name="Shouche Y."/>
            <person name="Goel R."/>
            <person name="Yadav A."/>
        </authorList>
    </citation>
    <scope>NUCLEOTIDE SEQUENCE [LARGE SCALE GENOMIC DNA]</scope>
    <source>
        <strain evidence="3 4">PE08</strain>
    </source>
</reference>
<dbReference type="KEGG" id="plal:FXN65_26170"/>
<evidence type="ECO:0000313" key="3">
    <source>
        <dbReference type="EMBL" id="QEY65372.1"/>
    </source>
</evidence>
<feature type="domain" description="Filamentous haemagglutinin FhaB/tRNA nuclease CdiA-like TPS" evidence="2">
    <location>
        <begin position="47"/>
        <end position="168"/>
    </location>
</feature>
<dbReference type="InterPro" id="IPR008619">
    <property type="entry name" value="Filamentous_hemagglutn_rpt"/>
</dbReference>
<dbReference type="Pfam" id="PF05594">
    <property type="entry name" value="Fil_haemagg"/>
    <property type="match status" value="23"/>
</dbReference>
<organism evidence="3 4">
    <name type="scientific">Metapseudomonas lalkuanensis</name>
    <dbReference type="NCBI Taxonomy" id="2604832"/>
    <lineage>
        <taxon>Bacteria</taxon>
        <taxon>Pseudomonadati</taxon>
        <taxon>Pseudomonadota</taxon>
        <taxon>Gammaproteobacteria</taxon>
        <taxon>Pseudomonadales</taxon>
        <taxon>Pseudomonadaceae</taxon>
        <taxon>Metapseudomonas</taxon>
    </lineage>
</organism>
<dbReference type="InterPro" id="IPR006915">
    <property type="entry name" value="DUF637_hemagglutn_put"/>
</dbReference>
<dbReference type="Proteomes" id="UP000327179">
    <property type="component" value="Chromosome"/>
</dbReference>
<dbReference type="InterPro" id="IPR025157">
    <property type="entry name" value="Hemagglutinin_rpt"/>
</dbReference>
<dbReference type="Pfam" id="PF13332">
    <property type="entry name" value="Fil_haemagg_2"/>
    <property type="match status" value="3"/>
</dbReference>
<dbReference type="RefSeq" id="WP_151137958.1">
    <property type="nucleotide sequence ID" value="NZ_CP043311.1"/>
</dbReference>
<evidence type="ECO:0000259" key="2">
    <source>
        <dbReference type="SMART" id="SM00912"/>
    </source>
</evidence>
<sequence>MDVRSPLNQCIALALVGILFLDPIVAAAAELAVDKAAGGNTQLGQAGNGVPVVNIATPNGSGLSHNKFREYNVGHQGLILNNATNKTQSTQLGGIIIGNPNLQGRAASTILNEVTGGNRSRLSGYTEVAGQSARIIVANPHGITCSGCGFTNTPRATLSTGKPVVDAGRLDRFEVDGGDIAIEGAGLNASNIDQFDLITRSAKLNAELHARNLDIVTGRNDVKADSLAATARADDGSAQPGLAIDSSALGGMYADAIRLVGTEAGVGVRLAGDMAASGGDIKIDANGKLILAQAAASGDLRVNAQSAELIGKTYAGGSATLVTQGDLENHQGLAARNEVRLSSGGQLGNQGVIEAGVNPDGSRNATGDLYASAKALRNSGSLVASGNLDVNVSQTLGNQGGTLSAQGNARVSAGKLDNRRGRVLTGGDLALSAVELDNQAGLLNGASQVQAQLGQLDNRGGELSSRTGVSLQAGSIDNRSGKVIGEQTLQLQASGAVNNQGGSLGANQQLQVKVTSLDNSQQGDVSSQGDLDVQVAGKLDNHDQGRIGANGAARVQAGSLDNRAGQLTSGSTLDLQTGLVDNRNSGRIASNGKLTASIAGLDQQDGGKLYSNSELDLDLNGGTLSNSGGLLNAPGRLLLKNPGDVRNQGGEISSQQAFTLAARSLDNSSGKLLSAQSLTLRIDQTLKNIKGLISAAALDVRSASLDNGGGLLTGTGDLLLRVGSQVGNRSGEISSGGVTRLEAASLDNQGGDLLGDNGLVVSLSGALDNQGGTLGAGHDLELQAASVDNRRGTLVAEGALNARVSGQFDNHEQGRLLAQGSMAIQANRLDNRAGQVSGQGSVAIDTNQLNNGSGRLAANGPLVLHTDQLDNQSGRITASGPLSLEAEEVQNAQGRIASQGDLRATLGTLAQHGGELVAQGSLQLRARSLDNRQGGLVGSTKALKLQVGEIDNRGGELSSQARVSLVGQRLDNSGGKLLAGNQLALAVDRLINQTKGLIFGRQATSVDVHRLDNSGGTLGSATSLVIALAPKVGGLEGELVNRQGLISSEGTLALQASRIDNQGGVLSSAADLGLVSAAQLDNKGGSIVSDGNLAVASANLDNSEAGVLSAKGNARIDTGALNNRQGGQLTTAGTLDLDAGQVDNSANGRIAAGQSLTAKVTALDQHDGGELFSKADLDLDLQQGLLNNDNGGLINSPGQLLLRNLAQVSNRGGEISSQQGFTLAAQQLDNSGGKLLSNQALVLRIAQALDNAKGAIAAKGLDVRAASLDNTGGLIDSRDPLSLVVAGHFANQGGIVSANGKLDLEAASLDNRAGEIASKGDVLAAVGSLDQRGGLLIAQGGMRLEGQRLDNRGEGLVSAAKGLTLDIDDIDNRAGEFSSQETVQISGRQLDNSDEGRLLAGTRLGLAVDRVINRSKGLISGKTGFELDGLSLDNSGGRLISLQTVDIALQGALSNGRGLISSEGRLELSAGSLDNNAGSLSSAGAMAITSRGALGNDSGQLVTDGPLLLSSASLSNRQGALSAKGQTQLTTGELDNSQGQLISADTLTLTSGKLINNGGRIGSDSALSASVTRLEQQGGQLFSNASLSLDLQGGDLDNRQGLINAPDQLLLKNLGNVNNQAGEISSQQAFTLAARSLDNTSGKLLSVQALTLRLDQVLANLKGLIVGSQLDIRAASLTNSGGTLTSRSDTRIDASGTLVNDDKGLINATQQLRLNAGTLDNRGGYLLAGSALDLRAQGIDNRNGGLINSQGGLDLQAGRLDSSGGGEVSAKGALNLVLDQFIQHQGRLIGASGLSLDLKGGDLDNQGGLILAQGPLSLSRLRDLANQNGEISSSQGFTLALRNLDNSGGKLFSSGQLGLAGAALNNHGGLLSGWQGLSVSGQSLDNRNLGTLSSRSGNLTVDLRGALQNSGEGALASQGRLNVKTASLDNSGKGILSSGGDQQLDVAGSLNNSAGGQIDSGATLTLKATTLNNTAGSLQAQQALDLGATDLDNSSGTLVGNGAVTLDLLGTLGNANGQLASVGPLLVQRATRVDNQGGQIVSQGALTLNSGNLDNRNRGTLAANGTLLLSTTGAVLNDNDGLIYSRDAGVHIESASLGNSQGAIQAQGDLAIVTGDFSNLGGQALSQAGNLDIAASNLDNRDGTLASLQGWIKARLGGWLNNGSHGGKGGTVQGQSLDLAASAVVNQGGHLSAVAGNALLVTTSLDNSQGGLYAKQLLQVTGNSLTNAGQIAAQSIDFSLAGALNNQHGIIESDTSLTLGAASLDNQGGQLRALGGSGRTQLNVQGSLDNRSGILETANTDFGLAAGSFQNAGGKLLHVGSGAFDISLPNVVHAGGSIVTNGGLTLNADSWTNSTAIQAGRLTVNVGQFHQTASGQLLAGKAFTGSGDNWTNDGLIASDGTLSLNLSGIYGGSGRVTSLGDLDLSATQLTLPTPGRITGGGNTSIAVVGQLDNSGVITSAGGLTVSAGALNNYGTLGSAQQLRLVTPNLLNQNGLIFGGGDMALRVGNFTNRYADVYSLGALSIAANDAGGYSTLLENISATIESAGDMSLAAASIINRKDFFSVSERLVAGSITFHCYDCKGRHYDLDYFVNEEIERTVTADSAASTIAAGNNLSVSSSNFNNQHSLVSAAGNITINTGTFNNEGAATESIVRSRTFRKTDDTEPSSVFYGLINGQLAEYNHYNSKYVHQYTKKIGGRDPVEIILRTDQQVTSTPNPNFNPSFEHGIPDRFYSYILASSSETTINSGVAANAIVQAGGNVSINASSSLGNGVSRSNVTHAGGSNKVSDTSVGSGTGGTVVQIKAQLPPDLAQQQVNPLTLPGFSIPSEQNGLFRLSSIAASDTDATLADQGPQSWNIAGGSIGLAQRERDLTDTQARHAQIDERGPARIGTGQMELGNRLLIEGVNVGTIRVETGGASTGVVVPERTDVTGTPSQGDAVTGVPGGTSNPPTQTVDRVQGLPATSGQSKPHKYLVETNPELTSLKQFLSSDYLLGNLGYDPDQAQKRLGDGLYEQRLVREAIAARTGQRFLDGLTSDEAMFRYLMDNAVASKQQLGLSVGVSLSAAQVAALTHDIVWLEEHEVNGEKVLVPVLYLAQANNRLAPNGALIQGKVVVLISGGELSNQGTLRASNNLSATAGNIINGGLIEAGNRLDLLATDSIRNAQGGIISGRDVSATALTGDIINERSQGSLLHAGPSTRQDSVMDNAARIEAGNNLSLSAGRDLANIGSVLSAGGNASLSAGRDLLIASATEVDTAEGHAKKSRWTETDITQHRSEVQIGGDLKIEAGRDLAVIASRVGVGGDVDLAAGRDLDIASAANESHYEYHYKGGGKKLDIQNDQVRQQGSEITAGGGLSLVSGNDLSITASRLEAGDEAYLYAGNDLSLLAAEDSDYSLYDKKNKGSFGSKKTQRDDVTDVRNIGSEIISGGDLTLVSEGDQRYQKAKLESGADLTLDSGGVIAFEAVKDLHQESHEKSKSDLAWTSMKGKGTTDETVRQSELVAQGDLIIQAVDGLKIDLKHIDQQTVSQTIDAMVQADPNLAWIKELEQRGDVDWQRVKEIHDSFKYSHSGLGAGAQLAIAIVMAATVGPAAGAAVGGGTGGAIVGAVAATAATKGSVSVINNQGDLGAVFKDVTSKESLKDYVVAGATAGLTSSLFDKLFGTQTNTFTDKVNNVDLGTLEGVGNFAGNQLAQSGTAAALNKLMGRDASFRDALQGALYNTLAAAAFNAVGDFTEDKWVDGSPQKVAIHAIVGGLLSEATGGDFKTGAIAAGANEALVVQLDALVKGDPNLLTMSSQLVGLVAAAAVDGDIEKGAWVAQNATQYNRQLHATDKELAKELAARSDGKYTAEQIEEQLRLSKVNGTDIGPGTDIVVNKENIYDAGGSWVELDDDLYLQQFAKLDLDIVAYIKSATSTYSWAAFPIAPSQDWSKTPGAGSELRDRLTGYVLDESGRYKVGVAIEGVSYFPRFLPCASVECIAVGANIDFSSIETLRYLRAADAKSLSDLSKILGAGAIVTSGGLAAGLGVASNIPSLMSGYLKGDLSGAATSAALSVGFESYATSRGVAPEVAEKLANILSVMGAWDGLVENGRELFE</sequence>
<evidence type="ECO:0000256" key="1">
    <source>
        <dbReference type="SAM" id="MobiDB-lite"/>
    </source>
</evidence>
<dbReference type="NCBIfam" id="TIGR01731">
    <property type="entry name" value="fil_hemag_20aa"/>
    <property type="match status" value="63"/>
</dbReference>
<evidence type="ECO:0000313" key="4">
    <source>
        <dbReference type="Proteomes" id="UP000327179"/>
    </source>
</evidence>
<feature type="region of interest" description="Disordered" evidence="1">
    <location>
        <begin position="2774"/>
        <end position="2795"/>
    </location>
</feature>
<gene>
    <name evidence="3" type="ORF">FXN65_26170</name>
</gene>
<dbReference type="InterPro" id="IPR008638">
    <property type="entry name" value="FhaB/CdiA-like_TPS"/>
</dbReference>
<feature type="region of interest" description="Disordered" evidence="1">
    <location>
        <begin position="2925"/>
        <end position="2951"/>
    </location>
</feature>
<name>A0A5J6QUE4_9GAMM</name>
<dbReference type="InterPro" id="IPR010069">
    <property type="entry name" value="CdiA_FHA1_rpt"/>
</dbReference>
<dbReference type="SMART" id="SM00912">
    <property type="entry name" value="Haemagg_act"/>
    <property type="match status" value="1"/>
</dbReference>
<accession>A0A5J6QUE4</accession>
<dbReference type="InterPro" id="IPR011050">
    <property type="entry name" value="Pectin_lyase_fold/virulence"/>
</dbReference>
<dbReference type="EMBL" id="CP043311">
    <property type="protein sequence ID" value="QEY65372.1"/>
    <property type="molecule type" value="Genomic_DNA"/>
</dbReference>
<protein>
    <submittedName>
        <fullName evidence="3">Filamentous hemagglutinin N-terminal domain-containing protein</fullName>
    </submittedName>
</protein>
<dbReference type="Pfam" id="PF04830">
    <property type="entry name" value="DUF637"/>
    <property type="match status" value="1"/>
</dbReference>
<keyword evidence="4" id="KW-1185">Reference proteome</keyword>
<proteinExistence type="predicted"/>
<dbReference type="SUPFAM" id="SSF51126">
    <property type="entry name" value="Pectin lyase-like"/>
    <property type="match status" value="1"/>
</dbReference>
<dbReference type="GO" id="GO:0003824">
    <property type="term" value="F:catalytic activity"/>
    <property type="evidence" value="ECO:0007669"/>
    <property type="project" value="UniProtKB-ARBA"/>
</dbReference>
<dbReference type="Pfam" id="PF05860">
    <property type="entry name" value="TPS"/>
    <property type="match status" value="1"/>
</dbReference>
<dbReference type="Gene3D" id="2.160.20.10">
    <property type="entry name" value="Single-stranded right-handed beta-helix, Pectin lyase-like"/>
    <property type="match status" value="1"/>
</dbReference>
<dbReference type="NCBIfam" id="TIGR01901">
    <property type="entry name" value="adhes_NPXG"/>
    <property type="match status" value="1"/>
</dbReference>
<dbReference type="InterPro" id="IPR012334">
    <property type="entry name" value="Pectin_lyas_fold"/>
</dbReference>